<evidence type="ECO:0000313" key="1">
    <source>
        <dbReference type="EMBL" id="GBM03476.1"/>
    </source>
</evidence>
<sequence length="198" mass="23258">MENPLHALLFAEDLLEYVLKKFGITWVDNESGIRRLRQHIDEHQFDKDVGESVHSLIIYYQDNIKDNYNKLMEKGITSVHDFRYECAVTLIFYFSATGYDNVKFLKMCASLVGLTQQYFEKNEEIVASRIALATSEILAYLINFYIFKQTIKPGDLWIQLKLTGRTLMRKICLDVPLPDTDEQILSLFSRIKDWMYFS</sequence>
<proteinExistence type="predicted"/>
<keyword evidence="2" id="KW-1185">Reference proteome</keyword>
<dbReference type="Proteomes" id="UP000499080">
    <property type="component" value="Unassembled WGS sequence"/>
</dbReference>
<dbReference type="AlphaFoldDB" id="A0A4Y2CHV9"/>
<dbReference type="OrthoDB" id="6408762at2759"/>
<accession>A0A4Y2CHV9</accession>
<dbReference type="EMBL" id="BGPR01000192">
    <property type="protein sequence ID" value="GBM03476.1"/>
    <property type="molecule type" value="Genomic_DNA"/>
</dbReference>
<protein>
    <submittedName>
        <fullName evidence="1">Uncharacterized protein</fullName>
    </submittedName>
</protein>
<evidence type="ECO:0000313" key="2">
    <source>
        <dbReference type="Proteomes" id="UP000499080"/>
    </source>
</evidence>
<organism evidence="1 2">
    <name type="scientific">Araneus ventricosus</name>
    <name type="common">Orbweaver spider</name>
    <name type="synonym">Epeira ventricosa</name>
    <dbReference type="NCBI Taxonomy" id="182803"/>
    <lineage>
        <taxon>Eukaryota</taxon>
        <taxon>Metazoa</taxon>
        <taxon>Ecdysozoa</taxon>
        <taxon>Arthropoda</taxon>
        <taxon>Chelicerata</taxon>
        <taxon>Arachnida</taxon>
        <taxon>Araneae</taxon>
        <taxon>Araneomorphae</taxon>
        <taxon>Entelegynae</taxon>
        <taxon>Araneoidea</taxon>
        <taxon>Araneidae</taxon>
        <taxon>Araneus</taxon>
    </lineage>
</organism>
<reference evidence="1 2" key="1">
    <citation type="journal article" date="2019" name="Sci. Rep.">
        <title>Orb-weaving spider Araneus ventricosus genome elucidates the spidroin gene catalogue.</title>
        <authorList>
            <person name="Kono N."/>
            <person name="Nakamura H."/>
            <person name="Ohtoshi R."/>
            <person name="Moran D.A.P."/>
            <person name="Shinohara A."/>
            <person name="Yoshida Y."/>
            <person name="Fujiwara M."/>
            <person name="Mori M."/>
            <person name="Tomita M."/>
            <person name="Arakawa K."/>
        </authorList>
    </citation>
    <scope>NUCLEOTIDE SEQUENCE [LARGE SCALE GENOMIC DNA]</scope>
</reference>
<name>A0A4Y2CHV9_ARAVE</name>
<comment type="caution">
    <text evidence="1">The sequence shown here is derived from an EMBL/GenBank/DDBJ whole genome shotgun (WGS) entry which is preliminary data.</text>
</comment>
<gene>
    <name evidence="1" type="ORF">AVEN_95379_1</name>
</gene>